<feature type="coiled-coil region" evidence="1">
    <location>
        <begin position="3"/>
        <end position="30"/>
    </location>
</feature>
<keyword evidence="3" id="KW-0812">Transmembrane</keyword>
<evidence type="ECO:0000259" key="4">
    <source>
        <dbReference type="Pfam" id="PF13239"/>
    </source>
</evidence>
<dbReference type="Proteomes" id="UP000295117">
    <property type="component" value="Unassembled WGS sequence"/>
</dbReference>
<evidence type="ECO:0000256" key="3">
    <source>
        <dbReference type="SAM" id="Phobius"/>
    </source>
</evidence>
<dbReference type="Pfam" id="PF13239">
    <property type="entry name" value="2TM"/>
    <property type="match status" value="1"/>
</dbReference>
<sequence length="125" mass="14427">MSGDAFERAVERAERRAEEEQRRLERKRRAWIGQVNRAAFQIHVATYVAVQILLVAIWALTWQFDRGTAYPWFIYPLLGWGIGLIAHYVVARSIWRHAEGEPALESWPTEGANRATHDTPTQESP</sequence>
<evidence type="ECO:0000256" key="2">
    <source>
        <dbReference type="SAM" id="MobiDB-lite"/>
    </source>
</evidence>
<gene>
    <name evidence="5" type="ORF">DE4585_02208</name>
</gene>
<dbReference type="AlphaFoldDB" id="A0A4R8S2G3"/>
<accession>A0A4R8S2G3</accession>
<proteinExistence type="predicted"/>
<keyword evidence="1" id="KW-0175">Coiled coil</keyword>
<dbReference type="InterPro" id="IPR025698">
    <property type="entry name" value="2TM_dom"/>
</dbReference>
<feature type="transmembrane region" description="Helical" evidence="3">
    <location>
        <begin position="72"/>
        <end position="90"/>
    </location>
</feature>
<dbReference type="EMBL" id="PECH01000006">
    <property type="protein sequence ID" value="TDZ83411.1"/>
    <property type="molecule type" value="Genomic_DNA"/>
</dbReference>
<keyword evidence="3" id="KW-1133">Transmembrane helix</keyword>
<comment type="caution">
    <text evidence="5">The sequence shown here is derived from an EMBL/GenBank/DDBJ whole genome shotgun (WGS) entry which is preliminary data.</text>
</comment>
<feature type="region of interest" description="Disordered" evidence="2">
    <location>
        <begin position="105"/>
        <end position="125"/>
    </location>
</feature>
<keyword evidence="3" id="KW-0472">Membrane</keyword>
<feature type="domain" description="2TM" evidence="4">
    <location>
        <begin position="37"/>
        <end position="90"/>
    </location>
</feature>
<evidence type="ECO:0000313" key="6">
    <source>
        <dbReference type="Proteomes" id="UP000295117"/>
    </source>
</evidence>
<organism evidence="5 6">
    <name type="scientific">Mycobacteroides salmoniphilum</name>
    <dbReference type="NCBI Taxonomy" id="404941"/>
    <lineage>
        <taxon>Bacteria</taxon>
        <taxon>Bacillati</taxon>
        <taxon>Actinomycetota</taxon>
        <taxon>Actinomycetes</taxon>
        <taxon>Mycobacteriales</taxon>
        <taxon>Mycobacteriaceae</taxon>
        <taxon>Mycobacteroides</taxon>
    </lineage>
</organism>
<reference evidence="5 6" key="1">
    <citation type="journal article" date="2019" name="Sci. Rep.">
        <title>Extended insight into the Mycobacterium chelonae-abscessus complex through whole genome sequencing of Mycobacterium salmoniphilum outbreak and Mycobacterium salmoniphilum-like strains.</title>
        <authorList>
            <person name="Behra P.R.K."/>
            <person name="Das S."/>
            <person name="Pettersson B.M.F."/>
            <person name="Shirreff L."/>
            <person name="DuCote T."/>
            <person name="Jacobsson K.G."/>
            <person name="Ennis D.G."/>
            <person name="Kirsebom L.A."/>
        </authorList>
    </citation>
    <scope>NUCLEOTIDE SEQUENCE [LARGE SCALE GENOMIC DNA]</scope>
    <source>
        <strain evidence="5 6">DE 4585</strain>
    </source>
</reference>
<dbReference type="RefSeq" id="WP_134066123.1">
    <property type="nucleotide sequence ID" value="NZ_PECG01000009.1"/>
</dbReference>
<protein>
    <recommendedName>
        <fullName evidence="4">2TM domain-containing protein</fullName>
    </recommendedName>
</protein>
<name>A0A4R8S2G3_9MYCO</name>
<evidence type="ECO:0000256" key="1">
    <source>
        <dbReference type="SAM" id="Coils"/>
    </source>
</evidence>
<feature type="transmembrane region" description="Helical" evidence="3">
    <location>
        <begin position="38"/>
        <end position="60"/>
    </location>
</feature>
<evidence type="ECO:0000313" key="5">
    <source>
        <dbReference type="EMBL" id="TDZ83411.1"/>
    </source>
</evidence>